<accession>A0ABS6EF29</accession>
<sequence>MTIDPGLNDDIKYIAIDFDTLEGVEEEKNLIKKYFEKYNLEVIDESFESLKEKGMVKEGNYIEGILLSIESIEFTSDNRAVVEGSKFRSGKGAVGFKSTIKLSNGQWKLENTDMTWIS</sequence>
<dbReference type="EMBL" id="JAHLQF010000001">
    <property type="protein sequence ID" value="MBU5483620.1"/>
    <property type="molecule type" value="Genomic_DNA"/>
</dbReference>
<keyword evidence="2" id="KW-1185">Reference proteome</keyword>
<protein>
    <submittedName>
        <fullName evidence="1">Uncharacterized protein</fullName>
    </submittedName>
</protein>
<name>A0ABS6EF29_9CLOT</name>
<proteinExistence type="predicted"/>
<dbReference type="Proteomes" id="UP000726170">
    <property type="component" value="Unassembled WGS sequence"/>
</dbReference>
<reference evidence="1 2" key="1">
    <citation type="submission" date="2021-06" db="EMBL/GenBank/DDBJ databases">
        <authorList>
            <person name="Sun Q."/>
            <person name="Li D."/>
        </authorList>
    </citation>
    <scope>NUCLEOTIDE SEQUENCE [LARGE SCALE GENOMIC DNA]</scope>
    <source>
        <strain evidence="1 2">MSJ-11</strain>
    </source>
</reference>
<evidence type="ECO:0000313" key="1">
    <source>
        <dbReference type="EMBL" id="MBU5483620.1"/>
    </source>
</evidence>
<comment type="caution">
    <text evidence="1">The sequence shown here is derived from an EMBL/GenBank/DDBJ whole genome shotgun (WGS) entry which is preliminary data.</text>
</comment>
<evidence type="ECO:0000313" key="2">
    <source>
        <dbReference type="Proteomes" id="UP000726170"/>
    </source>
</evidence>
<gene>
    <name evidence="1" type="ORF">KQI86_04710</name>
</gene>
<organism evidence="1 2">
    <name type="scientific">Clostridium mobile</name>
    <dbReference type="NCBI Taxonomy" id="2841512"/>
    <lineage>
        <taxon>Bacteria</taxon>
        <taxon>Bacillati</taxon>
        <taxon>Bacillota</taxon>
        <taxon>Clostridia</taxon>
        <taxon>Eubacteriales</taxon>
        <taxon>Clostridiaceae</taxon>
        <taxon>Clostridium</taxon>
    </lineage>
</organism>